<name>A0AB38BK37_9LACT</name>
<evidence type="ECO:0000313" key="1">
    <source>
        <dbReference type="EMBL" id="CZR01291.1"/>
    </source>
</evidence>
<reference evidence="1 3" key="1">
    <citation type="submission" date="2016-02" db="EMBL/GenBank/DDBJ databases">
        <authorList>
            <person name="Strepis N."/>
        </authorList>
    </citation>
    <scope>NUCLEOTIDE SEQUENCE [LARGE SCALE GENOMIC DNA]</scope>
    <source>
        <strain evidence="1">Trichococcus flocculiformis</strain>
    </source>
</reference>
<comment type="caution">
    <text evidence="2">The sequence shown here is derived from an EMBL/GenBank/DDBJ whole genome shotgun (WGS) entry which is preliminary data.</text>
</comment>
<sequence length="82" mass="9308">MTVKGTSSLQRTTYSHLCFHDSMLIFRKQLISLGSGIIEFARVRGAEKMNNSAESMFMPPNPDGKTDNHQESIFQETIENKK</sequence>
<dbReference type="EMBL" id="FOQC01000040">
    <property type="protein sequence ID" value="SFI03975.1"/>
    <property type="molecule type" value="Genomic_DNA"/>
</dbReference>
<proteinExistence type="predicted"/>
<organism evidence="2 4">
    <name type="scientific">Trichococcus flocculiformis</name>
    <dbReference type="NCBI Taxonomy" id="82803"/>
    <lineage>
        <taxon>Bacteria</taxon>
        <taxon>Bacillati</taxon>
        <taxon>Bacillota</taxon>
        <taxon>Bacilli</taxon>
        <taxon>Lactobacillales</taxon>
        <taxon>Carnobacteriaceae</taxon>
        <taxon>Trichococcus</taxon>
    </lineage>
</organism>
<accession>A0AB38BK37</accession>
<dbReference type="AlphaFoldDB" id="A0AB38BK37"/>
<evidence type="ECO:0000313" key="3">
    <source>
        <dbReference type="Proteomes" id="UP000195947"/>
    </source>
</evidence>
<dbReference type="Proteomes" id="UP000199686">
    <property type="component" value="Unassembled WGS sequence"/>
</dbReference>
<dbReference type="Proteomes" id="UP000195947">
    <property type="component" value="Unassembled WGS sequence"/>
</dbReference>
<reference evidence="2 4" key="2">
    <citation type="submission" date="2016-10" db="EMBL/GenBank/DDBJ databases">
        <authorList>
            <person name="Varghese N."/>
            <person name="Submissions S."/>
        </authorList>
    </citation>
    <scope>NUCLEOTIDE SEQUENCE [LARGE SCALE GENOMIC DNA]</scope>
    <source>
        <strain evidence="2 4">DSM 2094</strain>
    </source>
</reference>
<dbReference type="EMBL" id="FJMZ01000041">
    <property type="protein sequence ID" value="CZR01291.1"/>
    <property type="molecule type" value="Genomic_DNA"/>
</dbReference>
<protein>
    <submittedName>
        <fullName evidence="2">Uncharacterized protein</fullName>
    </submittedName>
</protein>
<evidence type="ECO:0000313" key="2">
    <source>
        <dbReference type="EMBL" id="SFI03975.1"/>
    </source>
</evidence>
<gene>
    <name evidence="2" type="ORF">SAMN04488507_10403</name>
    <name evidence="1" type="ORF">TFLO_2627</name>
</gene>
<evidence type="ECO:0000313" key="4">
    <source>
        <dbReference type="Proteomes" id="UP000199686"/>
    </source>
</evidence>
<keyword evidence="3" id="KW-1185">Reference proteome</keyword>